<protein>
    <recommendedName>
        <fullName evidence="2 9">Heme chaperone HemW</fullName>
    </recommendedName>
</protein>
<dbReference type="InterPro" id="IPR058240">
    <property type="entry name" value="rSAM_sf"/>
</dbReference>
<comment type="similarity">
    <text evidence="1">Belongs to the anaerobic coproporphyrinogen-III oxidase family. HemW subfamily.</text>
</comment>
<dbReference type="InterPro" id="IPR013785">
    <property type="entry name" value="Aldolase_TIM"/>
</dbReference>
<dbReference type="EMBL" id="JBCITK010000001">
    <property type="protein sequence ID" value="MEN0643082.1"/>
    <property type="molecule type" value="Genomic_DNA"/>
</dbReference>
<dbReference type="SFLD" id="SFLDG01082">
    <property type="entry name" value="B12-binding_domain_containing"/>
    <property type="match status" value="1"/>
</dbReference>
<dbReference type="InterPro" id="IPR006638">
    <property type="entry name" value="Elp3/MiaA/NifB-like_rSAM"/>
</dbReference>
<dbReference type="SUPFAM" id="SSF102114">
    <property type="entry name" value="Radical SAM enzymes"/>
    <property type="match status" value="1"/>
</dbReference>
<reference evidence="11 12" key="1">
    <citation type="submission" date="2024-03" db="EMBL/GenBank/DDBJ databases">
        <title>Bacilli Hybrid Assemblies.</title>
        <authorList>
            <person name="Kovac J."/>
        </authorList>
    </citation>
    <scope>NUCLEOTIDE SEQUENCE [LARGE SCALE GENOMIC DNA]</scope>
    <source>
        <strain evidence="11 12">FSL R7-0666</strain>
    </source>
</reference>
<dbReference type="SFLD" id="SFLDF00562">
    <property type="entry name" value="HemN-like__clustered_with_heat"/>
    <property type="match status" value="1"/>
</dbReference>
<dbReference type="SMART" id="SM00729">
    <property type="entry name" value="Elp3"/>
    <property type="match status" value="1"/>
</dbReference>
<evidence type="ECO:0000256" key="8">
    <source>
        <dbReference type="ARBA" id="ARBA00023186"/>
    </source>
</evidence>
<keyword evidence="7 9" id="KW-0411">Iron-sulfur</keyword>
<name>A0ABU9VHJ0_9BACI</name>
<dbReference type="SFLD" id="SFLDS00029">
    <property type="entry name" value="Radical_SAM"/>
    <property type="match status" value="1"/>
</dbReference>
<evidence type="ECO:0000256" key="2">
    <source>
        <dbReference type="ARBA" id="ARBA00017228"/>
    </source>
</evidence>
<keyword evidence="4 9" id="KW-0949">S-adenosyl-L-methionine</keyword>
<accession>A0ABU9VHJ0</accession>
<dbReference type="InterPro" id="IPR010723">
    <property type="entry name" value="HemN_C"/>
</dbReference>
<organism evidence="11 12">
    <name type="scientific">Alkalicoccobacillus gibsonii</name>
    <dbReference type="NCBI Taxonomy" id="79881"/>
    <lineage>
        <taxon>Bacteria</taxon>
        <taxon>Bacillati</taxon>
        <taxon>Bacillota</taxon>
        <taxon>Bacilli</taxon>
        <taxon>Bacillales</taxon>
        <taxon>Bacillaceae</taxon>
        <taxon>Alkalicoccobacillus</taxon>
    </lineage>
</organism>
<evidence type="ECO:0000259" key="10">
    <source>
        <dbReference type="PROSITE" id="PS51918"/>
    </source>
</evidence>
<comment type="subcellular location">
    <subcellularLocation>
        <location evidence="9">Cytoplasm</location>
    </subcellularLocation>
</comment>
<dbReference type="PANTHER" id="PTHR13932:SF5">
    <property type="entry name" value="RADICAL S-ADENOSYL METHIONINE DOMAIN-CONTAINING PROTEIN 1, MITOCHONDRIAL"/>
    <property type="match status" value="1"/>
</dbReference>
<dbReference type="SFLD" id="SFLDG01065">
    <property type="entry name" value="anaerobic_coproporphyrinogen-I"/>
    <property type="match status" value="1"/>
</dbReference>
<dbReference type="Pfam" id="PF04055">
    <property type="entry name" value="Radical_SAM"/>
    <property type="match status" value="1"/>
</dbReference>
<dbReference type="PANTHER" id="PTHR13932">
    <property type="entry name" value="COPROPORPHYRINIGEN III OXIDASE"/>
    <property type="match status" value="1"/>
</dbReference>
<gene>
    <name evidence="11" type="primary">hemW</name>
    <name evidence="11" type="ORF">MKY91_07975</name>
</gene>
<dbReference type="SFLD" id="SFLDF00288">
    <property type="entry name" value="HemN-like__clustered_with_nucl"/>
    <property type="match status" value="1"/>
</dbReference>
<keyword evidence="9" id="KW-0004">4Fe-4S</keyword>
<dbReference type="RefSeq" id="WP_343130080.1">
    <property type="nucleotide sequence ID" value="NZ_JBCITK010000001.1"/>
</dbReference>
<comment type="function">
    <text evidence="9">Probably acts as a heme chaperone, transferring heme to an unknown acceptor. Binds one molecule of heme per monomer, possibly covalently. Binds 1 [4Fe-4S] cluster. The cluster is coordinated with 3 cysteines and an exchangeable S-adenosyl-L-methionine.</text>
</comment>
<keyword evidence="6 9" id="KW-0408">Iron</keyword>
<evidence type="ECO:0000256" key="5">
    <source>
        <dbReference type="ARBA" id="ARBA00022723"/>
    </source>
</evidence>
<evidence type="ECO:0000256" key="7">
    <source>
        <dbReference type="ARBA" id="ARBA00023014"/>
    </source>
</evidence>
<dbReference type="InterPro" id="IPR004559">
    <property type="entry name" value="HemW-like"/>
</dbReference>
<dbReference type="NCBIfam" id="TIGR00539">
    <property type="entry name" value="hemN_rel"/>
    <property type="match status" value="1"/>
</dbReference>
<dbReference type="InterPro" id="IPR034505">
    <property type="entry name" value="Coproporphyrinogen-III_oxidase"/>
</dbReference>
<keyword evidence="12" id="KW-1185">Reference proteome</keyword>
<keyword evidence="3 9" id="KW-0349">Heme</keyword>
<dbReference type="InterPro" id="IPR007197">
    <property type="entry name" value="rSAM"/>
</dbReference>
<evidence type="ECO:0000313" key="12">
    <source>
        <dbReference type="Proteomes" id="UP001418796"/>
    </source>
</evidence>
<evidence type="ECO:0000256" key="4">
    <source>
        <dbReference type="ARBA" id="ARBA00022691"/>
    </source>
</evidence>
<dbReference type="Gene3D" id="3.20.20.70">
    <property type="entry name" value="Aldolase class I"/>
    <property type="match status" value="1"/>
</dbReference>
<evidence type="ECO:0000313" key="11">
    <source>
        <dbReference type="EMBL" id="MEN0643082.1"/>
    </source>
</evidence>
<evidence type="ECO:0000256" key="3">
    <source>
        <dbReference type="ARBA" id="ARBA00022617"/>
    </source>
</evidence>
<dbReference type="Proteomes" id="UP001418796">
    <property type="component" value="Unassembled WGS sequence"/>
</dbReference>
<dbReference type="CDD" id="cd01335">
    <property type="entry name" value="Radical_SAM"/>
    <property type="match status" value="1"/>
</dbReference>
<evidence type="ECO:0000256" key="1">
    <source>
        <dbReference type="ARBA" id="ARBA00006100"/>
    </source>
</evidence>
<keyword evidence="8 9" id="KW-0143">Chaperone</keyword>
<evidence type="ECO:0000256" key="9">
    <source>
        <dbReference type="RuleBase" id="RU364116"/>
    </source>
</evidence>
<dbReference type="Pfam" id="PF06969">
    <property type="entry name" value="HemN_C"/>
    <property type="match status" value="1"/>
</dbReference>
<feature type="domain" description="Radical SAM core" evidence="10">
    <location>
        <begin position="1"/>
        <end position="236"/>
    </location>
</feature>
<comment type="caution">
    <text evidence="11">The sequence shown here is derived from an EMBL/GenBank/DDBJ whole genome shotgun (WGS) entry which is preliminary data.</text>
</comment>
<proteinExistence type="inferred from homology"/>
<dbReference type="PROSITE" id="PS51918">
    <property type="entry name" value="RADICAL_SAM"/>
    <property type="match status" value="1"/>
</dbReference>
<keyword evidence="5 9" id="KW-0479">Metal-binding</keyword>
<sequence>MSHRHQAIYVHIPFCEHICHYCDFNKVFLKNQPVQRYLEALLDEMKKAQQKHQVERIRTIYIGGGTPTALTAEQLSFLVKGMKDIFSLENVEEWTVEVNPDSAEKEKLQALYNEGVNRLSIGVQTFDPHLLEAIGRTHRADSVYEAVKTAREVGFQNLSIDLMFGLPHQTPESFRETLHQAAKLEVEHISAYSLKIEEKTVFFNRQRKGSLHLPPEEHEVEMYHDLRAITRDAGYTQYEISNFSKPGYASKHNLVYWDNSTYFGFGAGASGYIEGVRYQNIGPVNQYIDAVEANELPRLNAHHVTKVERLEEAMFLGLRKREGVHPESFYAQYGIRLEDVYEKQIEDNIQKGLLEYKAGSLRLSDEGLLLGNEVFESFLAVLDEENLV</sequence>
<keyword evidence="9" id="KW-0963">Cytoplasm</keyword>
<evidence type="ECO:0000256" key="6">
    <source>
        <dbReference type="ARBA" id="ARBA00023004"/>
    </source>
</evidence>